<comment type="caution">
    <text evidence="1">The sequence shown here is derived from an EMBL/GenBank/DDBJ whole genome shotgun (WGS) entry which is preliminary data.</text>
</comment>
<evidence type="ECO:0000313" key="1">
    <source>
        <dbReference type="EMBL" id="EMA54387.1"/>
    </source>
</evidence>
<evidence type="ECO:0000313" key="2">
    <source>
        <dbReference type="Proteomes" id="UP000011625"/>
    </source>
</evidence>
<proteinExistence type="predicted"/>
<accession>M0N8T9</accession>
<name>M0N8T9_9EURY</name>
<dbReference type="Proteomes" id="UP000011625">
    <property type="component" value="Unassembled WGS sequence"/>
</dbReference>
<dbReference type="EMBL" id="AOME01000028">
    <property type="protein sequence ID" value="EMA54387.1"/>
    <property type="molecule type" value="Genomic_DNA"/>
</dbReference>
<dbReference type="AlphaFoldDB" id="M0N8T9"/>
<keyword evidence="2" id="KW-1185">Reference proteome</keyword>
<organism evidence="1 2">
    <name type="scientific">Halococcus salifodinae DSM 8989</name>
    <dbReference type="NCBI Taxonomy" id="1227456"/>
    <lineage>
        <taxon>Archaea</taxon>
        <taxon>Methanobacteriati</taxon>
        <taxon>Methanobacteriota</taxon>
        <taxon>Stenosarchaea group</taxon>
        <taxon>Halobacteria</taxon>
        <taxon>Halobacteriales</taxon>
        <taxon>Halococcaceae</taxon>
        <taxon>Halococcus</taxon>
    </lineage>
</organism>
<sequence>MKLIFLLAVNVIRMMNPHTRNYSISFRVLLSWDELRDTSRSLLSQMIHGSWKTLMAVQKVHSTHKM</sequence>
<gene>
    <name evidence="1" type="ORF">C450_06140</name>
</gene>
<reference evidence="1 2" key="1">
    <citation type="journal article" date="2014" name="PLoS Genet.">
        <title>Phylogenetically driven sequencing of extremely halophilic archaea reveals strategies for static and dynamic osmo-response.</title>
        <authorList>
            <person name="Becker E.A."/>
            <person name="Seitzer P.M."/>
            <person name="Tritt A."/>
            <person name="Larsen D."/>
            <person name="Krusor M."/>
            <person name="Yao A.I."/>
            <person name="Wu D."/>
            <person name="Madern D."/>
            <person name="Eisen J.A."/>
            <person name="Darling A.E."/>
            <person name="Facciotti M.T."/>
        </authorList>
    </citation>
    <scope>NUCLEOTIDE SEQUENCE [LARGE SCALE GENOMIC DNA]</scope>
    <source>
        <strain evidence="1 2">DSM 8989</strain>
    </source>
</reference>
<protein>
    <submittedName>
        <fullName evidence="1">Uncharacterized protein</fullName>
    </submittedName>
</protein>
<dbReference type="STRING" id="1227456.C450_06140"/>